<dbReference type="Gene3D" id="1.20.1510.10">
    <property type="entry name" value="Cation efflux protein transmembrane domain"/>
    <property type="match status" value="1"/>
</dbReference>
<dbReference type="Pfam" id="PF16916">
    <property type="entry name" value="ZT_dimer"/>
    <property type="match status" value="1"/>
</dbReference>
<evidence type="ECO:0000256" key="5">
    <source>
        <dbReference type="ARBA" id="ARBA00022989"/>
    </source>
</evidence>
<dbReference type="InterPro" id="IPR027469">
    <property type="entry name" value="Cation_efflux_TMD_sf"/>
</dbReference>
<evidence type="ECO:0000256" key="6">
    <source>
        <dbReference type="ARBA" id="ARBA00023136"/>
    </source>
</evidence>
<dbReference type="InterPro" id="IPR002524">
    <property type="entry name" value="Cation_efflux"/>
</dbReference>
<keyword evidence="6 7" id="KW-0472">Membrane</keyword>
<dbReference type="GO" id="GO:0016020">
    <property type="term" value="C:membrane"/>
    <property type="evidence" value="ECO:0007669"/>
    <property type="project" value="UniProtKB-SubCell"/>
</dbReference>
<protein>
    <submittedName>
        <fullName evidence="10">Cation-efflux pump</fullName>
    </submittedName>
</protein>
<keyword evidence="4 7" id="KW-0812">Transmembrane</keyword>
<dbReference type="FunFam" id="1.20.1510.10:FF:000006">
    <property type="entry name" value="Divalent cation efflux transporter"/>
    <property type="match status" value="1"/>
</dbReference>
<feature type="domain" description="Cation efflux protein cytoplasmic" evidence="9">
    <location>
        <begin position="222"/>
        <end position="298"/>
    </location>
</feature>
<comment type="subcellular location">
    <subcellularLocation>
        <location evidence="1">Membrane</location>
        <topology evidence="1">Multi-pass membrane protein</topology>
    </subcellularLocation>
</comment>
<feature type="domain" description="Cation efflux protein transmembrane" evidence="8">
    <location>
        <begin position="18"/>
        <end position="216"/>
    </location>
</feature>
<dbReference type="Gene3D" id="3.30.70.1350">
    <property type="entry name" value="Cation efflux protein, cytoplasmic domain"/>
    <property type="match status" value="1"/>
</dbReference>
<evidence type="ECO:0000256" key="4">
    <source>
        <dbReference type="ARBA" id="ARBA00022692"/>
    </source>
</evidence>
<dbReference type="InterPro" id="IPR027470">
    <property type="entry name" value="Cation_efflux_CTD"/>
</dbReference>
<evidence type="ECO:0000313" key="10">
    <source>
        <dbReference type="EMBL" id="OOP68109.1"/>
    </source>
</evidence>
<dbReference type="NCBIfam" id="TIGR01297">
    <property type="entry name" value="CDF"/>
    <property type="match status" value="1"/>
</dbReference>
<dbReference type="Proteomes" id="UP000189761">
    <property type="component" value="Unassembled WGS sequence"/>
</dbReference>
<evidence type="ECO:0000256" key="7">
    <source>
        <dbReference type="SAM" id="Phobius"/>
    </source>
</evidence>
<dbReference type="PANTHER" id="PTHR43840">
    <property type="entry name" value="MITOCHONDRIAL METAL TRANSPORTER 1-RELATED"/>
    <property type="match status" value="1"/>
</dbReference>
<evidence type="ECO:0000256" key="3">
    <source>
        <dbReference type="ARBA" id="ARBA00022448"/>
    </source>
</evidence>
<dbReference type="InterPro" id="IPR036837">
    <property type="entry name" value="Cation_efflux_CTD_sf"/>
</dbReference>
<dbReference type="Pfam" id="PF01545">
    <property type="entry name" value="Cation_efflux"/>
    <property type="match status" value="1"/>
</dbReference>
<dbReference type="GO" id="GO:0008324">
    <property type="term" value="F:monoatomic cation transmembrane transporter activity"/>
    <property type="evidence" value="ECO:0007669"/>
    <property type="project" value="InterPro"/>
</dbReference>
<evidence type="ECO:0000313" key="11">
    <source>
        <dbReference type="Proteomes" id="UP000189761"/>
    </source>
</evidence>
<keyword evidence="11" id="KW-1185">Reference proteome</keyword>
<keyword evidence="5 7" id="KW-1133">Transmembrane helix</keyword>
<dbReference type="InterPro" id="IPR050291">
    <property type="entry name" value="CDF_Transporter"/>
</dbReference>
<dbReference type="EMBL" id="MTLA01000136">
    <property type="protein sequence ID" value="OOP68109.1"/>
    <property type="molecule type" value="Genomic_DNA"/>
</dbReference>
<dbReference type="AlphaFoldDB" id="A0A8E2LFF4"/>
<dbReference type="SUPFAM" id="SSF160240">
    <property type="entry name" value="Cation efflux protein cytoplasmic domain-like"/>
    <property type="match status" value="1"/>
</dbReference>
<feature type="transmembrane region" description="Helical" evidence="7">
    <location>
        <begin position="16"/>
        <end position="37"/>
    </location>
</feature>
<organism evidence="10 11">
    <name type="scientific">Heyndrickxia oleronia</name>
    <dbReference type="NCBI Taxonomy" id="38875"/>
    <lineage>
        <taxon>Bacteria</taxon>
        <taxon>Bacillati</taxon>
        <taxon>Bacillota</taxon>
        <taxon>Bacilli</taxon>
        <taxon>Bacillales</taxon>
        <taxon>Bacillaceae</taxon>
        <taxon>Heyndrickxia</taxon>
    </lineage>
</organism>
<accession>A0A8E2LFF4</accession>
<evidence type="ECO:0000256" key="1">
    <source>
        <dbReference type="ARBA" id="ARBA00004141"/>
    </source>
</evidence>
<comment type="similarity">
    <text evidence="2">Belongs to the cation diffusion facilitator (CDF) transporter (TC 2.A.4) family.</text>
</comment>
<reference evidence="10 11" key="1">
    <citation type="submission" date="2017-01" db="EMBL/GenBank/DDBJ databases">
        <title>Draft genome sequence of Bacillus oleronius.</title>
        <authorList>
            <person name="Allam M."/>
        </authorList>
    </citation>
    <scope>NUCLEOTIDE SEQUENCE [LARGE SCALE GENOMIC DNA]</scope>
    <source>
        <strain evidence="10 11">DSM 9356</strain>
    </source>
</reference>
<dbReference type="SUPFAM" id="SSF161111">
    <property type="entry name" value="Cation efflux protein transmembrane domain-like"/>
    <property type="match status" value="1"/>
</dbReference>
<name>A0A8E2LFF4_9BACI</name>
<dbReference type="InterPro" id="IPR058533">
    <property type="entry name" value="Cation_efflux_TM"/>
</dbReference>
<feature type="transmembrane region" description="Helical" evidence="7">
    <location>
        <begin position="84"/>
        <end position="103"/>
    </location>
</feature>
<proteinExistence type="inferred from homology"/>
<keyword evidence="3" id="KW-0813">Transport</keyword>
<feature type="transmembrane region" description="Helical" evidence="7">
    <location>
        <begin position="109"/>
        <end position="130"/>
    </location>
</feature>
<feature type="transmembrane region" description="Helical" evidence="7">
    <location>
        <begin position="43"/>
        <end position="64"/>
    </location>
</feature>
<dbReference type="PANTHER" id="PTHR43840:SF15">
    <property type="entry name" value="MITOCHONDRIAL METAL TRANSPORTER 1-RELATED"/>
    <property type="match status" value="1"/>
</dbReference>
<evidence type="ECO:0000256" key="2">
    <source>
        <dbReference type="ARBA" id="ARBA00008114"/>
    </source>
</evidence>
<evidence type="ECO:0000259" key="8">
    <source>
        <dbReference type="Pfam" id="PF01545"/>
    </source>
</evidence>
<comment type="caution">
    <text evidence="10">The sequence shown here is derived from an EMBL/GenBank/DDBJ whole genome shotgun (WGS) entry which is preliminary data.</text>
</comment>
<sequence>MGCFTLGKREAIAKKIAWISVWSNILLTLGKMIIGWYAHSDAVFADGIHSAADVFASVIVLLVIKIANKPADKEHPYGHGKAEVIVSGIVGILLLLVALYIVYEGISGFFHPIETPNILAMWVAIFSYLFKEFLYRSSMKVAKAHNSKAIEAIAFDHKADIVASIAAAIGVLLSVIGDKTDITILLYGDKVASIFVAYLIFNISKELLSEAFNILLERNIDMDTLQDFVTIISTFKDVKRIDKIRARDHGHYILVDLRISVDHSKTIKEGHDLAREIKHALMSNYDNIQEVLIHLNPYYTNEEKE</sequence>
<evidence type="ECO:0000259" key="9">
    <source>
        <dbReference type="Pfam" id="PF16916"/>
    </source>
</evidence>
<gene>
    <name evidence="10" type="ORF">BWZ43_12330</name>
</gene>